<proteinExistence type="predicted"/>
<evidence type="ECO:0000313" key="3">
    <source>
        <dbReference type="Proteomes" id="UP001239085"/>
    </source>
</evidence>
<feature type="transmembrane region" description="Helical" evidence="1">
    <location>
        <begin position="136"/>
        <end position="160"/>
    </location>
</feature>
<dbReference type="RefSeq" id="WP_307357475.1">
    <property type="nucleotide sequence ID" value="NZ_JAUSXK010000001.1"/>
</dbReference>
<comment type="caution">
    <text evidence="2">The sequence shown here is derived from an EMBL/GenBank/DDBJ whole genome shotgun (WGS) entry which is preliminary data.</text>
</comment>
<gene>
    <name evidence="2" type="ORF">QFZ46_000208</name>
</gene>
<sequence length="166" mass="18180">MMVSVDDFFVPLITAFVATGLGSLVSAMQARRAKSASDAEELEQSRQSEEISRLLSEAEKTLEDGLKEVRDVPVDDALEQRESDPSSTFDVSVPKAEHLNAMRSVTVERAVKKALEEFAERENASRARERKADRRFALWLAGLGFFGGSAVTIVVSWIFAAVTGAL</sequence>
<organism evidence="2 3">
    <name type="scientific">Microbacterium murale</name>
    <dbReference type="NCBI Taxonomy" id="1081040"/>
    <lineage>
        <taxon>Bacteria</taxon>
        <taxon>Bacillati</taxon>
        <taxon>Actinomycetota</taxon>
        <taxon>Actinomycetes</taxon>
        <taxon>Micrococcales</taxon>
        <taxon>Microbacteriaceae</taxon>
        <taxon>Microbacterium</taxon>
    </lineage>
</organism>
<dbReference type="Proteomes" id="UP001239085">
    <property type="component" value="Unassembled WGS sequence"/>
</dbReference>
<name>A0ABU0P3Y9_9MICO</name>
<accession>A0ABU0P3Y9</accession>
<evidence type="ECO:0000256" key="1">
    <source>
        <dbReference type="SAM" id="Phobius"/>
    </source>
</evidence>
<keyword evidence="3" id="KW-1185">Reference proteome</keyword>
<keyword evidence="1" id="KW-0472">Membrane</keyword>
<reference evidence="2 3" key="1">
    <citation type="submission" date="2023-07" db="EMBL/GenBank/DDBJ databases">
        <title>Comparative genomics of wheat-associated soil bacteria to identify genetic determinants of phenazine resistance.</title>
        <authorList>
            <person name="Mouncey N."/>
        </authorList>
    </citation>
    <scope>NUCLEOTIDE SEQUENCE [LARGE SCALE GENOMIC DNA]</scope>
    <source>
        <strain evidence="2 3">W2I7</strain>
    </source>
</reference>
<dbReference type="EMBL" id="JAUSXK010000001">
    <property type="protein sequence ID" value="MDQ0642048.1"/>
    <property type="molecule type" value="Genomic_DNA"/>
</dbReference>
<evidence type="ECO:0000313" key="2">
    <source>
        <dbReference type="EMBL" id="MDQ0642048.1"/>
    </source>
</evidence>
<feature type="transmembrane region" description="Helical" evidence="1">
    <location>
        <begin position="12"/>
        <end position="30"/>
    </location>
</feature>
<protein>
    <submittedName>
        <fullName evidence="2">Uncharacterized protein</fullName>
    </submittedName>
</protein>
<keyword evidence="1" id="KW-0812">Transmembrane</keyword>
<keyword evidence="1" id="KW-1133">Transmembrane helix</keyword>